<organism evidence="2">
    <name type="scientific">hydrothermal vent metagenome</name>
    <dbReference type="NCBI Taxonomy" id="652676"/>
    <lineage>
        <taxon>unclassified sequences</taxon>
        <taxon>metagenomes</taxon>
        <taxon>ecological metagenomes</taxon>
    </lineage>
</organism>
<dbReference type="InterPro" id="IPR012902">
    <property type="entry name" value="N_methyl_site"/>
</dbReference>
<gene>
    <name evidence="2" type="ORF">MNBD_BACTEROID05-1147</name>
</gene>
<sequence length="136" mass="15196">MNQFICKKRCSVQLISCQGFSLVEMMVTVLLFSVISAGIYSTLLSGMHSMEVTKARTELQQDLRIGMEKIKSDFRQASNGSIIDVPVDNSWYTSVSFRISQGASEGRQSWPSEITKYLLSGADPVELHRQIILNSV</sequence>
<dbReference type="SUPFAM" id="SSF54523">
    <property type="entry name" value="Pili subunits"/>
    <property type="match status" value="1"/>
</dbReference>
<dbReference type="PROSITE" id="PS00409">
    <property type="entry name" value="PROKAR_NTER_METHYL"/>
    <property type="match status" value="1"/>
</dbReference>
<evidence type="ECO:0000313" key="2">
    <source>
        <dbReference type="EMBL" id="VAW14537.1"/>
    </source>
</evidence>
<dbReference type="EMBL" id="UOEN01000223">
    <property type="protein sequence ID" value="VAW14537.1"/>
    <property type="molecule type" value="Genomic_DNA"/>
</dbReference>
<evidence type="ECO:0008006" key="3">
    <source>
        <dbReference type="Google" id="ProtNLM"/>
    </source>
</evidence>
<dbReference type="AlphaFoldDB" id="A0A3B0TMG5"/>
<dbReference type="InterPro" id="IPR045584">
    <property type="entry name" value="Pilin-like"/>
</dbReference>
<accession>A0A3B0TMG5</accession>
<name>A0A3B0TMG5_9ZZZZ</name>
<feature type="non-terminal residue" evidence="2">
    <location>
        <position position="136"/>
    </location>
</feature>
<keyword evidence="1" id="KW-1133">Transmembrane helix</keyword>
<proteinExistence type="predicted"/>
<protein>
    <recommendedName>
        <fullName evidence="3">Prepilin-type N-terminal cleavage/methylation domain-containing protein</fullName>
    </recommendedName>
</protein>
<keyword evidence="1" id="KW-0472">Membrane</keyword>
<evidence type="ECO:0000256" key="1">
    <source>
        <dbReference type="SAM" id="Phobius"/>
    </source>
</evidence>
<dbReference type="NCBIfam" id="TIGR02532">
    <property type="entry name" value="IV_pilin_GFxxxE"/>
    <property type="match status" value="1"/>
</dbReference>
<keyword evidence="1" id="KW-0812">Transmembrane</keyword>
<feature type="transmembrane region" description="Helical" evidence="1">
    <location>
        <begin position="20"/>
        <end position="40"/>
    </location>
</feature>
<dbReference type="Pfam" id="PF07963">
    <property type="entry name" value="N_methyl"/>
    <property type="match status" value="1"/>
</dbReference>
<reference evidence="2" key="1">
    <citation type="submission" date="2018-06" db="EMBL/GenBank/DDBJ databases">
        <authorList>
            <person name="Zhirakovskaya E."/>
        </authorList>
    </citation>
    <scope>NUCLEOTIDE SEQUENCE</scope>
</reference>